<accession>A0A1R3G194</accession>
<dbReference type="AlphaFoldDB" id="A0A1R3G194"/>
<proteinExistence type="predicted"/>
<evidence type="ECO:0000313" key="2">
    <source>
        <dbReference type="EMBL" id="OMO51855.1"/>
    </source>
</evidence>
<evidence type="ECO:0000313" key="3">
    <source>
        <dbReference type="Proteomes" id="UP000188268"/>
    </source>
</evidence>
<name>A0A1R3G194_COCAP</name>
<dbReference type="Gramene" id="OMO51855">
    <property type="protein sequence ID" value="OMO51855"/>
    <property type="gene ID" value="CCACVL1_29547"/>
</dbReference>
<dbReference type="EMBL" id="AWWV01015669">
    <property type="protein sequence ID" value="OMO51855.1"/>
    <property type="molecule type" value="Genomic_DNA"/>
</dbReference>
<organism evidence="2 3">
    <name type="scientific">Corchorus capsularis</name>
    <name type="common">Jute</name>
    <dbReference type="NCBI Taxonomy" id="210143"/>
    <lineage>
        <taxon>Eukaryota</taxon>
        <taxon>Viridiplantae</taxon>
        <taxon>Streptophyta</taxon>
        <taxon>Embryophyta</taxon>
        <taxon>Tracheophyta</taxon>
        <taxon>Spermatophyta</taxon>
        <taxon>Magnoliopsida</taxon>
        <taxon>eudicotyledons</taxon>
        <taxon>Gunneridae</taxon>
        <taxon>Pentapetalae</taxon>
        <taxon>rosids</taxon>
        <taxon>malvids</taxon>
        <taxon>Malvales</taxon>
        <taxon>Malvaceae</taxon>
        <taxon>Grewioideae</taxon>
        <taxon>Apeibeae</taxon>
        <taxon>Corchorus</taxon>
    </lineage>
</organism>
<comment type="caution">
    <text evidence="2">The sequence shown here is derived from an EMBL/GenBank/DDBJ whole genome shotgun (WGS) entry which is preliminary data.</text>
</comment>
<reference evidence="2 3" key="1">
    <citation type="submission" date="2013-09" db="EMBL/GenBank/DDBJ databases">
        <title>Corchorus capsularis genome sequencing.</title>
        <authorList>
            <person name="Alam M."/>
            <person name="Haque M.S."/>
            <person name="Islam M.S."/>
            <person name="Emdad E.M."/>
            <person name="Islam M.M."/>
            <person name="Ahmed B."/>
            <person name="Halim A."/>
            <person name="Hossen Q.M.M."/>
            <person name="Hossain M.Z."/>
            <person name="Ahmed R."/>
            <person name="Khan M.M."/>
            <person name="Islam R."/>
            <person name="Rashid M.M."/>
            <person name="Khan S.A."/>
            <person name="Rahman M.S."/>
            <person name="Alam M."/>
        </authorList>
    </citation>
    <scope>NUCLEOTIDE SEQUENCE [LARGE SCALE GENOMIC DNA]</scope>
    <source>
        <strain evidence="3">cv. CVL-1</strain>
        <tissue evidence="2">Whole seedling</tissue>
    </source>
</reference>
<feature type="compositionally biased region" description="Basic and acidic residues" evidence="1">
    <location>
        <begin position="11"/>
        <end position="27"/>
    </location>
</feature>
<evidence type="ECO:0000256" key="1">
    <source>
        <dbReference type="SAM" id="MobiDB-lite"/>
    </source>
</evidence>
<keyword evidence="3" id="KW-1185">Reference proteome</keyword>
<sequence length="113" mass="12794">MCLFSYNRNAKSRETEGSGGERGEKKEVHKFHFTQPEIDHSPKSKGIEGSGGERGEKKTRLDNVGVKERSDIGEKGNKFRRVPIKLELLPFQLLFPLLPPYDSLQIVEAINLL</sequence>
<feature type="region of interest" description="Disordered" evidence="1">
    <location>
        <begin position="1"/>
        <end position="69"/>
    </location>
</feature>
<feature type="compositionally biased region" description="Basic and acidic residues" evidence="1">
    <location>
        <begin position="37"/>
        <end position="69"/>
    </location>
</feature>
<protein>
    <submittedName>
        <fullName evidence="2">Uncharacterized protein</fullName>
    </submittedName>
</protein>
<gene>
    <name evidence="2" type="ORF">CCACVL1_29547</name>
</gene>
<dbReference type="Proteomes" id="UP000188268">
    <property type="component" value="Unassembled WGS sequence"/>
</dbReference>